<dbReference type="EMBL" id="WBWA01000003">
    <property type="protein sequence ID" value="KAB2666524.1"/>
    <property type="molecule type" value="Genomic_DNA"/>
</dbReference>
<dbReference type="InterPro" id="IPR006498">
    <property type="entry name" value="Tail_tube"/>
</dbReference>
<dbReference type="Proteomes" id="UP000430843">
    <property type="component" value="Unassembled WGS sequence"/>
</dbReference>
<protein>
    <submittedName>
        <fullName evidence="1">Phage major tail tube protein</fullName>
    </submittedName>
</protein>
<proteinExistence type="predicted"/>
<reference evidence="1 2" key="1">
    <citation type="submission" date="2019-09" db="EMBL/GenBank/DDBJ databases">
        <title>Taxonomic organization of the family Brucellaceae based on a phylogenomic approach.</title>
        <authorList>
            <person name="Leclercq S."/>
            <person name="Cloeckaert A."/>
            <person name="Zygmunt M.S."/>
        </authorList>
    </citation>
    <scope>NUCLEOTIDE SEQUENCE [LARGE SCALE GENOMIC DNA]</scope>
    <source>
        <strain evidence="1 2">LMG 18957</strain>
    </source>
</reference>
<dbReference type="Pfam" id="PF04985">
    <property type="entry name" value="Phage_tube"/>
    <property type="match status" value="1"/>
</dbReference>
<gene>
    <name evidence="1" type="ORF">F9K91_04890</name>
</gene>
<name>A0A833CPG3_9HYPH</name>
<organism evidence="1 2">
    <name type="scientific">Brucella tritici</name>
    <dbReference type="NCBI Taxonomy" id="94626"/>
    <lineage>
        <taxon>Bacteria</taxon>
        <taxon>Pseudomonadati</taxon>
        <taxon>Pseudomonadota</taxon>
        <taxon>Alphaproteobacteria</taxon>
        <taxon>Hyphomicrobiales</taxon>
        <taxon>Brucellaceae</taxon>
        <taxon>Brucella/Ochrobactrum group</taxon>
        <taxon>Brucella</taxon>
    </lineage>
</organism>
<comment type="caution">
    <text evidence="1">The sequence shown here is derived from an EMBL/GenBank/DDBJ whole genome shotgun (WGS) entry which is preliminary data.</text>
</comment>
<accession>A0A833CPG3</accession>
<dbReference type="RefSeq" id="WP_151677306.1">
    <property type="nucleotide sequence ID" value="NZ_WBWA01000003.1"/>
</dbReference>
<keyword evidence="2" id="KW-1185">Reference proteome</keyword>
<evidence type="ECO:0000313" key="1">
    <source>
        <dbReference type="EMBL" id="KAB2666524.1"/>
    </source>
</evidence>
<evidence type="ECO:0000313" key="2">
    <source>
        <dbReference type="Proteomes" id="UP000430843"/>
    </source>
</evidence>
<sequence length="167" mass="18400">MGSQLPRQLKAFNVYIDGTSYAGRADNATLPPLAFQMEDHRAGGMDGVMRIELGMQAMQAQLVISDYSPEIIRLIGKPEVPLVLRGAVQAQGGNVEAVVVNMRGMLSNTEFSQWAPATKSTKTLTYDLSYFRFRQKDEELCEIDIINMVRKFGGEDQLAAARNAVGI</sequence>
<dbReference type="AlphaFoldDB" id="A0A833CPG3"/>
<dbReference type="NCBIfam" id="TIGR01611">
    <property type="entry name" value="tail_tube"/>
    <property type="match status" value="1"/>
</dbReference>